<evidence type="ECO:0000313" key="2">
    <source>
        <dbReference type="Proteomes" id="UP000037122"/>
    </source>
</evidence>
<accession>A0A0L0P1Y6</accession>
<comment type="caution">
    <text evidence="1">The sequence shown here is derived from an EMBL/GenBank/DDBJ whole genome shotgun (WGS) entry which is preliminary data.</text>
</comment>
<dbReference type="Gene3D" id="4.10.320.60">
    <property type="match status" value="1"/>
</dbReference>
<dbReference type="EMBL" id="LGST01000018">
    <property type="protein sequence ID" value="KNE00398.1"/>
    <property type="molecule type" value="Genomic_DNA"/>
</dbReference>
<organism evidence="1 2">
    <name type="scientific">Candidozyma auris</name>
    <name type="common">Yeast</name>
    <name type="synonym">Candida auris</name>
    <dbReference type="NCBI Taxonomy" id="498019"/>
    <lineage>
        <taxon>Eukaryota</taxon>
        <taxon>Fungi</taxon>
        <taxon>Dikarya</taxon>
        <taxon>Ascomycota</taxon>
        <taxon>Saccharomycotina</taxon>
        <taxon>Pichiomycetes</taxon>
        <taxon>Metschnikowiaceae</taxon>
        <taxon>Candidozyma</taxon>
    </lineage>
</organism>
<gene>
    <name evidence="1" type="ORF">QG37_02424</name>
</gene>
<sequence length="39" mass="4323">MTKEASAPQDKPVFGASGRKIIYDKDGKPYVQFPPLKLT</sequence>
<protein>
    <submittedName>
        <fullName evidence="1">Uncharacterized protein</fullName>
    </submittedName>
</protein>
<name>A0A0L0P1Y6_CANAR</name>
<dbReference type="VEuPathDB" id="FungiDB:QG37_02424"/>
<dbReference type="Proteomes" id="UP000037122">
    <property type="component" value="Unassembled WGS sequence"/>
</dbReference>
<reference evidence="2" key="1">
    <citation type="journal article" date="2015" name="BMC Genomics">
        <title>Draft genome of a commonly misdiagnosed multidrug resistant pathogen Candida auris.</title>
        <authorList>
            <person name="Chatterjee S."/>
            <person name="Alampalli S.V."/>
            <person name="Nageshan R.K."/>
            <person name="Chettiar S.T."/>
            <person name="Joshi S."/>
            <person name="Tatu U.S."/>
        </authorList>
    </citation>
    <scope>NUCLEOTIDE SEQUENCE [LARGE SCALE GENOMIC DNA]</scope>
    <source>
        <strain evidence="2">6684</strain>
    </source>
</reference>
<proteinExistence type="predicted"/>
<evidence type="ECO:0000313" key="1">
    <source>
        <dbReference type="EMBL" id="KNE00398.1"/>
    </source>
</evidence>
<dbReference type="AlphaFoldDB" id="A0A0L0P1Y6"/>